<sequence length="58" mass="6471">MENEQIHLNVVFGGQTSKLNVPVGAKVMDLMSTIQGTFHVPTCKQRLIFKGYLSFGRC</sequence>
<protein>
    <recommendedName>
        <fullName evidence="3">Ubiquitin-like domain-containing protein</fullName>
    </recommendedName>
</protein>
<dbReference type="AlphaFoldDB" id="A0A074Z9X3"/>
<proteinExistence type="predicted"/>
<gene>
    <name evidence="1" type="ORF">T265_08285</name>
</gene>
<dbReference type="GeneID" id="20322464"/>
<evidence type="ECO:0000313" key="2">
    <source>
        <dbReference type="Proteomes" id="UP000054324"/>
    </source>
</evidence>
<dbReference type="RefSeq" id="XP_009172305.1">
    <property type="nucleotide sequence ID" value="XM_009174041.1"/>
</dbReference>
<accession>A0A074Z9X3</accession>
<dbReference type="Gene3D" id="3.10.20.90">
    <property type="entry name" value="Phosphatidylinositol 3-kinase Catalytic Subunit, Chain A, domain 1"/>
    <property type="match status" value="1"/>
</dbReference>
<evidence type="ECO:0008006" key="3">
    <source>
        <dbReference type="Google" id="ProtNLM"/>
    </source>
</evidence>
<dbReference type="KEGG" id="ovi:T265_08285"/>
<keyword evidence="2" id="KW-1185">Reference proteome</keyword>
<dbReference type="InterPro" id="IPR029071">
    <property type="entry name" value="Ubiquitin-like_domsf"/>
</dbReference>
<dbReference type="EMBL" id="KL596829">
    <property type="protein sequence ID" value="KER23918.1"/>
    <property type="molecule type" value="Genomic_DNA"/>
</dbReference>
<dbReference type="OrthoDB" id="417450at2759"/>
<reference evidence="1 2" key="1">
    <citation type="submission" date="2013-11" db="EMBL/GenBank/DDBJ databases">
        <title>Opisthorchis viverrini - life in the bile duct.</title>
        <authorList>
            <person name="Young N.D."/>
            <person name="Nagarajan N."/>
            <person name="Lin S.J."/>
            <person name="Korhonen P.K."/>
            <person name="Jex A.R."/>
            <person name="Hall R.S."/>
            <person name="Safavi-Hemami H."/>
            <person name="Kaewkong W."/>
            <person name="Bertrand D."/>
            <person name="Gao S."/>
            <person name="Seet Q."/>
            <person name="Wongkham S."/>
            <person name="Teh B.T."/>
            <person name="Wongkham C."/>
            <person name="Intapan P.M."/>
            <person name="Maleewong W."/>
            <person name="Yang X."/>
            <person name="Hu M."/>
            <person name="Wang Z."/>
            <person name="Hofmann A."/>
            <person name="Sternberg P.W."/>
            <person name="Tan P."/>
            <person name="Wang J."/>
            <person name="Gasser R.B."/>
        </authorList>
    </citation>
    <scope>NUCLEOTIDE SEQUENCE [LARGE SCALE GENOMIC DNA]</scope>
</reference>
<name>A0A074Z9X3_OPIVI</name>
<evidence type="ECO:0000313" key="1">
    <source>
        <dbReference type="EMBL" id="KER23918.1"/>
    </source>
</evidence>
<dbReference type="CTD" id="20322464"/>
<dbReference type="Proteomes" id="UP000054324">
    <property type="component" value="Unassembled WGS sequence"/>
</dbReference>
<organism evidence="1 2">
    <name type="scientific">Opisthorchis viverrini</name>
    <name type="common">Southeast Asian liver fluke</name>
    <dbReference type="NCBI Taxonomy" id="6198"/>
    <lineage>
        <taxon>Eukaryota</taxon>
        <taxon>Metazoa</taxon>
        <taxon>Spiralia</taxon>
        <taxon>Lophotrochozoa</taxon>
        <taxon>Platyhelminthes</taxon>
        <taxon>Trematoda</taxon>
        <taxon>Digenea</taxon>
        <taxon>Opisthorchiida</taxon>
        <taxon>Opisthorchiata</taxon>
        <taxon>Opisthorchiidae</taxon>
        <taxon>Opisthorchis</taxon>
    </lineage>
</organism>
<dbReference type="SUPFAM" id="SSF54236">
    <property type="entry name" value="Ubiquitin-like"/>
    <property type="match status" value="1"/>
</dbReference>